<protein>
    <submittedName>
        <fullName evidence="6">Cdc6-related protein, AAA superfamily ATPase</fullName>
    </submittedName>
</protein>
<dbReference type="InterPro" id="IPR055237">
    <property type="entry name" value="Cdc6_lid"/>
</dbReference>
<evidence type="ECO:0000256" key="4">
    <source>
        <dbReference type="ARBA" id="ARBA00022840"/>
    </source>
</evidence>
<keyword evidence="4" id="KW-0067">ATP-binding</keyword>
<dbReference type="InterPro" id="IPR003593">
    <property type="entry name" value="AAA+_ATPase"/>
</dbReference>
<reference evidence="7" key="1">
    <citation type="submission" date="2016-10" db="EMBL/GenBank/DDBJ databases">
        <authorList>
            <person name="Varghese N."/>
            <person name="Submissions S."/>
        </authorList>
    </citation>
    <scope>NUCLEOTIDE SEQUENCE [LARGE SCALE GENOMIC DNA]</scope>
    <source>
        <strain evidence="7">CGMCC 1.10329</strain>
    </source>
</reference>
<keyword evidence="2" id="KW-0235">DNA replication</keyword>
<evidence type="ECO:0000259" key="5">
    <source>
        <dbReference type="SMART" id="SM00382"/>
    </source>
</evidence>
<organism evidence="6 7">
    <name type="scientific">Halolamina pelagica</name>
    <dbReference type="NCBI Taxonomy" id="699431"/>
    <lineage>
        <taxon>Archaea</taxon>
        <taxon>Methanobacteriati</taxon>
        <taxon>Methanobacteriota</taxon>
        <taxon>Stenosarchaea group</taxon>
        <taxon>Halobacteria</taxon>
        <taxon>Halobacteriales</taxon>
        <taxon>Haloferacaceae</taxon>
    </lineage>
</organism>
<name>A0A1I5TTD9_9EURY</name>
<evidence type="ECO:0000256" key="3">
    <source>
        <dbReference type="ARBA" id="ARBA00022741"/>
    </source>
</evidence>
<dbReference type="Gene3D" id="1.10.8.60">
    <property type="match status" value="1"/>
</dbReference>
<accession>A0A1I5TTD9</accession>
<dbReference type="SUPFAM" id="SSF52540">
    <property type="entry name" value="P-loop containing nucleoside triphosphate hydrolases"/>
    <property type="match status" value="1"/>
</dbReference>
<dbReference type="RefSeq" id="WP_074879049.1">
    <property type="nucleotide sequence ID" value="NZ_FOXI01000010.1"/>
</dbReference>
<dbReference type="CDD" id="cd00009">
    <property type="entry name" value="AAA"/>
    <property type="match status" value="1"/>
</dbReference>
<dbReference type="EMBL" id="FOXI01000010">
    <property type="protein sequence ID" value="SFP86332.1"/>
    <property type="molecule type" value="Genomic_DNA"/>
</dbReference>
<feature type="domain" description="AAA+ ATPase" evidence="5">
    <location>
        <begin position="39"/>
        <end position="171"/>
    </location>
</feature>
<sequence length="336" mass="37616">MLRDATVFEDEHLPREIVGRNSQMNEVTDALAPVEDGVRAENCFLFGPSGAGKTTVARAAVRELRREVLDVPTAYVNCWKDYTRSSVLERAANTLADAAVPKNAPARELIDTLQDGLDSPGVVILDEVDQLQDADVLYDLHSVPGLAWICIANREVDLLARLDERVHSRISVGYRVQFDRYTVDTVTEILDRRTAQGLEPGAVERGTLERIAELVDGDARQAITALRVAARKSEREGLSTIPPRLVDDAVLDAEAEVRRKTISKLNDHQRVLYECVEEHGPLIQKALYDRYQRAHPDPITLRALRKNHLPKLEHYNLIETERGGEGKTYRLASRTG</sequence>
<evidence type="ECO:0000256" key="2">
    <source>
        <dbReference type="ARBA" id="ARBA00022705"/>
    </source>
</evidence>
<dbReference type="GO" id="GO:0016887">
    <property type="term" value="F:ATP hydrolysis activity"/>
    <property type="evidence" value="ECO:0007669"/>
    <property type="project" value="InterPro"/>
</dbReference>
<dbReference type="Pfam" id="PF13401">
    <property type="entry name" value="AAA_22"/>
    <property type="match status" value="1"/>
</dbReference>
<dbReference type="PANTHER" id="PTHR10763:SF22">
    <property type="entry name" value="ORC1-TYPE DNA REPLICATION PROTEIN"/>
    <property type="match status" value="1"/>
</dbReference>
<dbReference type="Proteomes" id="UP000183769">
    <property type="component" value="Unassembled WGS sequence"/>
</dbReference>
<dbReference type="AlphaFoldDB" id="A0A1I5TTD9"/>
<comment type="similarity">
    <text evidence="1">Belongs to the CDC6/cdc18 family.</text>
</comment>
<dbReference type="OrthoDB" id="270161at2157"/>
<dbReference type="SMART" id="SM00382">
    <property type="entry name" value="AAA"/>
    <property type="match status" value="1"/>
</dbReference>
<gene>
    <name evidence="6" type="ORF">SAMN05216277_11077</name>
</gene>
<evidence type="ECO:0000256" key="1">
    <source>
        <dbReference type="ARBA" id="ARBA00006184"/>
    </source>
</evidence>
<dbReference type="InterPro" id="IPR050311">
    <property type="entry name" value="ORC1/CDC6"/>
</dbReference>
<dbReference type="InterPro" id="IPR027417">
    <property type="entry name" value="P-loop_NTPase"/>
</dbReference>
<dbReference type="InterPro" id="IPR049945">
    <property type="entry name" value="AAA_22"/>
</dbReference>
<keyword evidence="3" id="KW-0547">Nucleotide-binding</keyword>
<dbReference type="GO" id="GO:0005524">
    <property type="term" value="F:ATP binding"/>
    <property type="evidence" value="ECO:0007669"/>
    <property type="project" value="UniProtKB-KW"/>
</dbReference>
<dbReference type="Pfam" id="PF22703">
    <property type="entry name" value="Cdc6_lid"/>
    <property type="match status" value="1"/>
</dbReference>
<dbReference type="GO" id="GO:0006260">
    <property type="term" value="P:DNA replication"/>
    <property type="evidence" value="ECO:0007669"/>
    <property type="project" value="UniProtKB-KW"/>
</dbReference>
<evidence type="ECO:0000313" key="6">
    <source>
        <dbReference type="EMBL" id="SFP86332.1"/>
    </source>
</evidence>
<dbReference type="Gene3D" id="3.40.50.300">
    <property type="entry name" value="P-loop containing nucleotide triphosphate hydrolases"/>
    <property type="match status" value="1"/>
</dbReference>
<dbReference type="PANTHER" id="PTHR10763">
    <property type="entry name" value="CELL DIVISION CONTROL PROTEIN 6-RELATED"/>
    <property type="match status" value="1"/>
</dbReference>
<evidence type="ECO:0000313" key="7">
    <source>
        <dbReference type="Proteomes" id="UP000183769"/>
    </source>
</evidence>
<keyword evidence="7" id="KW-1185">Reference proteome</keyword>
<proteinExistence type="inferred from homology"/>
<dbReference type="CDD" id="cd18139">
    <property type="entry name" value="HLD_clamp_RarA"/>
    <property type="match status" value="1"/>
</dbReference>